<dbReference type="Gene3D" id="1.10.10.10">
    <property type="entry name" value="Winged helix-like DNA-binding domain superfamily/Winged helix DNA-binding domain"/>
    <property type="match status" value="1"/>
</dbReference>
<dbReference type="SMART" id="SM00347">
    <property type="entry name" value="HTH_MARR"/>
    <property type="match status" value="1"/>
</dbReference>
<evidence type="ECO:0000256" key="1">
    <source>
        <dbReference type="ARBA" id="ARBA00023015"/>
    </source>
</evidence>
<evidence type="ECO:0000259" key="4">
    <source>
        <dbReference type="PROSITE" id="PS50995"/>
    </source>
</evidence>
<dbReference type="Pfam" id="PF01047">
    <property type="entry name" value="MarR"/>
    <property type="match status" value="1"/>
</dbReference>
<dbReference type="SUPFAM" id="SSF46785">
    <property type="entry name" value="Winged helix' DNA-binding domain"/>
    <property type="match status" value="1"/>
</dbReference>
<dbReference type="PROSITE" id="PS50995">
    <property type="entry name" value="HTH_MARR_2"/>
    <property type="match status" value="1"/>
</dbReference>
<comment type="caution">
    <text evidence="5">The sequence shown here is derived from an EMBL/GenBank/DDBJ whole genome shotgun (WGS) entry which is preliminary data.</text>
</comment>
<proteinExistence type="predicted"/>
<protein>
    <submittedName>
        <fullName evidence="5">Transcriptional regulator</fullName>
    </submittedName>
</protein>
<evidence type="ECO:0000256" key="2">
    <source>
        <dbReference type="ARBA" id="ARBA00023125"/>
    </source>
</evidence>
<dbReference type="eggNOG" id="COG1846">
    <property type="taxonomic scope" value="Bacteria"/>
</dbReference>
<dbReference type="InterPro" id="IPR036390">
    <property type="entry name" value="WH_DNA-bd_sf"/>
</dbReference>
<dbReference type="PANTHER" id="PTHR42756">
    <property type="entry name" value="TRANSCRIPTIONAL REGULATOR, MARR"/>
    <property type="match status" value="1"/>
</dbReference>
<dbReference type="Proteomes" id="UP000028700">
    <property type="component" value="Unassembled WGS sequence"/>
</dbReference>
<dbReference type="InterPro" id="IPR036388">
    <property type="entry name" value="WH-like_DNA-bd_sf"/>
</dbReference>
<dbReference type="GO" id="GO:0003700">
    <property type="term" value="F:DNA-binding transcription factor activity"/>
    <property type="evidence" value="ECO:0007669"/>
    <property type="project" value="InterPro"/>
</dbReference>
<dbReference type="GO" id="GO:0003677">
    <property type="term" value="F:DNA binding"/>
    <property type="evidence" value="ECO:0007669"/>
    <property type="project" value="UniProtKB-KW"/>
</dbReference>
<accession>A0A081BGG4</accession>
<evidence type="ECO:0000256" key="3">
    <source>
        <dbReference type="ARBA" id="ARBA00023163"/>
    </source>
</evidence>
<evidence type="ECO:0000313" key="5">
    <source>
        <dbReference type="EMBL" id="GAK47132.1"/>
    </source>
</evidence>
<keyword evidence="2" id="KW-0238">DNA-binding</keyword>
<feature type="domain" description="HTH marR-type" evidence="4">
    <location>
        <begin position="1"/>
        <end position="133"/>
    </location>
</feature>
<dbReference type="EMBL" id="BBJM01000002">
    <property type="protein sequence ID" value="GAK47132.1"/>
    <property type="molecule type" value="Genomic_DNA"/>
</dbReference>
<dbReference type="AlphaFoldDB" id="A0A081BGG4"/>
<gene>
    <name evidence="5" type="ORF">LOSG293_020700</name>
</gene>
<dbReference type="STRING" id="1291743.LOSG293_020700"/>
<keyword evidence="3" id="KW-0804">Transcription</keyword>
<keyword evidence="1" id="KW-0805">Transcription regulation</keyword>
<sequence>MEDVNMWLAVAAKYAAMQIDRKLQPYHLGASLYYFILKIHDHPGISQYELNDIIYIDQSGIARGIQQLVSLDYVNKVRNPDDKRTANLFLTDSGKRVYEMVAKEIDEQNAALIAQIPKGRQEQFGKDLKKVGEQIYKLMMKPGNE</sequence>
<evidence type="ECO:0000313" key="6">
    <source>
        <dbReference type="Proteomes" id="UP000028700"/>
    </source>
</evidence>
<name>A0A081BGG4_9LACO</name>
<dbReference type="InterPro" id="IPR000835">
    <property type="entry name" value="HTH_MarR-typ"/>
</dbReference>
<organism evidence="5 6">
    <name type="scientific">Secundilactobacillus oryzae JCM 18671</name>
    <dbReference type="NCBI Taxonomy" id="1291743"/>
    <lineage>
        <taxon>Bacteria</taxon>
        <taxon>Bacillati</taxon>
        <taxon>Bacillota</taxon>
        <taxon>Bacilli</taxon>
        <taxon>Lactobacillales</taxon>
        <taxon>Lactobacillaceae</taxon>
        <taxon>Secundilactobacillus</taxon>
    </lineage>
</organism>
<dbReference type="PANTHER" id="PTHR42756:SF1">
    <property type="entry name" value="TRANSCRIPTIONAL REPRESSOR OF EMRAB OPERON"/>
    <property type="match status" value="1"/>
</dbReference>
<dbReference type="RefSeq" id="WP_051907153.1">
    <property type="nucleotide sequence ID" value="NZ_BBAZ01000012.1"/>
</dbReference>
<reference evidence="5" key="1">
    <citation type="journal article" date="2014" name="Genome Announc.">
        <title>Draft Genome Sequence of Lactobacillus oryzae Strain SG293T.</title>
        <authorList>
            <person name="Tanizawa Y."/>
            <person name="Fujisawa T."/>
            <person name="Mochizuki T."/>
            <person name="Kaminuma E."/>
            <person name="Nakamura Y."/>
            <person name="Tohno M."/>
        </authorList>
    </citation>
    <scope>NUCLEOTIDE SEQUENCE [LARGE SCALE GENOMIC DNA]</scope>
    <source>
        <strain evidence="5">SG293</strain>
    </source>
</reference>
<dbReference type="OrthoDB" id="6462103at2"/>
<dbReference type="PRINTS" id="PR00598">
    <property type="entry name" value="HTHMARR"/>
</dbReference>
<keyword evidence="6" id="KW-1185">Reference proteome</keyword>